<name>Q0DC49_ORYSJ</name>
<dbReference type="EMBL" id="AP008212">
    <property type="protein sequence ID" value="BAF19574.1"/>
    <property type="molecule type" value="Genomic_DNA"/>
</dbReference>
<dbReference type="AlphaFoldDB" id="Q0DC49"/>
<protein>
    <submittedName>
        <fullName evidence="2">Os06g0484600 protein</fullName>
    </submittedName>
</protein>
<dbReference type="Proteomes" id="UP000000763">
    <property type="component" value="Chromosome 6"/>
</dbReference>
<dbReference type="KEGG" id="dosa:Os06g0484600"/>
<proteinExistence type="predicted"/>
<sequence>AEGLSIAVSHSWNLLPSHLLSTGDAADEVRRRRPLLPRRHAPPPLRLHLLLLLLWAHPPSRRRCPLLHHHHHHQVRRLVPSSSFGRRQEQGVRCLGVGARAGGVHGFPRHAGAGDQDQGAAGGGHGHRRRHIWRRPPCLHRCSFQGIRREVCRKSAENGLQGYMGGAPKHRACCGPNDDQDAF</sequence>
<feature type="region of interest" description="Disordered" evidence="1">
    <location>
        <begin position="111"/>
        <end position="130"/>
    </location>
</feature>
<evidence type="ECO:0000313" key="2">
    <source>
        <dbReference type="EMBL" id="BAF19574.1"/>
    </source>
</evidence>
<reference evidence="2 3" key="1">
    <citation type="journal article" date="2005" name="Nature">
        <title>The map-based sequence of the rice genome.</title>
        <authorList>
            <consortium name="International rice genome sequencing project (IRGSP)"/>
            <person name="Matsumoto T."/>
            <person name="Wu J."/>
            <person name="Kanamori H."/>
            <person name="Katayose Y."/>
            <person name="Fujisawa M."/>
            <person name="Namiki N."/>
            <person name="Mizuno H."/>
            <person name="Yamamoto K."/>
            <person name="Antonio B.A."/>
            <person name="Baba T."/>
            <person name="Sakata K."/>
            <person name="Nagamura Y."/>
            <person name="Aoki H."/>
            <person name="Arikawa K."/>
            <person name="Arita K."/>
            <person name="Bito T."/>
            <person name="Chiden Y."/>
            <person name="Fujitsuka N."/>
            <person name="Fukunaka R."/>
            <person name="Hamada M."/>
            <person name="Harada C."/>
            <person name="Hayashi A."/>
            <person name="Hijishita S."/>
            <person name="Honda M."/>
            <person name="Hosokawa S."/>
            <person name="Ichikawa Y."/>
            <person name="Idonuma A."/>
            <person name="Iijima M."/>
            <person name="Ikeda M."/>
            <person name="Ikeno M."/>
            <person name="Ito K."/>
            <person name="Ito S."/>
            <person name="Ito T."/>
            <person name="Ito Y."/>
            <person name="Ito Y."/>
            <person name="Iwabuchi A."/>
            <person name="Kamiya K."/>
            <person name="Karasawa W."/>
            <person name="Kurita K."/>
            <person name="Katagiri S."/>
            <person name="Kikuta A."/>
            <person name="Kobayashi H."/>
            <person name="Kobayashi N."/>
            <person name="Machita K."/>
            <person name="Maehara T."/>
            <person name="Masukawa M."/>
            <person name="Mizubayashi T."/>
            <person name="Mukai Y."/>
            <person name="Nagasaki H."/>
            <person name="Nagata Y."/>
            <person name="Naito S."/>
            <person name="Nakashima M."/>
            <person name="Nakama Y."/>
            <person name="Nakamichi Y."/>
            <person name="Nakamura M."/>
            <person name="Meguro A."/>
            <person name="Negishi M."/>
            <person name="Ohta I."/>
            <person name="Ohta T."/>
            <person name="Okamoto M."/>
            <person name="Ono N."/>
            <person name="Saji S."/>
            <person name="Sakaguchi M."/>
            <person name="Sakai K."/>
            <person name="Shibata M."/>
            <person name="Shimokawa T."/>
            <person name="Song J."/>
            <person name="Takazaki Y."/>
            <person name="Terasawa K."/>
            <person name="Tsugane M."/>
            <person name="Tsuji K."/>
            <person name="Ueda S."/>
            <person name="Waki K."/>
            <person name="Yamagata H."/>
            <person name="Yamamoto M."/>
            <person name="Yamamoto S."/>
            <person name="Yamane H."/>
            <person name="Yoshiki S."/>
            <person name="Yoshihara R."/>
            <person name="Yukawa K."/>
            <person name="Zhong H."/>
            <person name="Yano M."/>
            <person name="Yuan Q."/>
            <person name="Ouyang S."/>
            <person name="Liu J."/>
            <person name="Jones K.M."/>
            <person name="Gansberger K."/>
            <person name="Moffat K."/>
            <person name="Hill J."/>
            <person name="Bera J."/>
            <person name="Fadrosh D."/>
            <person name="Jin S."/>
            <person name="Johri S."/>
            <person name="Kim M."/>
            <person name="Overton L."/>
            <person name="Reardon M."/>
            <person name="Tsitrin T."/>
            <person name="Vuong H."/>
            <person name="Weaver B."/>
            <person name="Ciecko A."/>
            <person name="Tallon L."/>
            <person name="Jackson J."/>
            <person name="Pai G."/>
            <person name="Aken S.V."/>
            <person name="Utterback T."/>
            <person name="Reidmuller S."/>
            <person name="Feldblyum T."/>
            <person name="Hsiao J."/>
            <person name="Zismann V."/>
            <person name="Iobst S."/>
            <person name="de Vazeille A.R."/>
            <person name="Buell C.R."/>
            <person name="Ying K."/>
            <person name="Li Y."/>
            <person name="Lu T."/>
            <person name="Huang Y."/>
            <person name="Zhao Q."/>
            <person name="Feng Q."/>
            <person name="Zhang L."/>
            <person name="Zhu J."/>
            <person name="Weng Q."/>
            <person name="Mu J."/>
            <person name="Lu Y."/>
            <person name="Fan D."/>
            <person name="Liu Y."/>
            <person name="Guan J."/>
            <person name="Zhang Y."/>
            <person name="Yu S."/>
            <person name="Liu X."/>
            <person name="Zhang Y."/>
            <person name="Hong G."/>
            <person name="Han B."/>
            <person name="Choisne N."/>
            <person name="Demange N."/>
            <person name="Orjeda G."/>
            <person name="Samain S."/>
            <person name="Cattolico L."/>
            <person name="Pelletier E."/>
            <person name="Couloux A."/>
            <person name="Segurens B."/>
            <person name="Wincker P."/>
            <person name="D'Hont A."/>
            <person name="Scarpelli C."/>
            <person name="Weissenbach J."/>
            <person name="Salanoubat M."/>
            <person name="Quetier F."/>
            <person name="Yu Y."/>
            <person name="Kim H.R."/>
            <person name="Rambo T."/>
            <person name="Currie J."/>
            <person name="Collura K."/>
            <person name="Luo M."/>
            <person name="Yang T."/>
            <person name="Ammiraju J.S.S."/>
            <person name="Engler F."/>
            <person name="Soderlund C."/>
            <person name="Wing R.A."/>
            <person name="Palmer L.E."/>
            <person name="de la Bastide M."/>
            <person name="Spiegel L."/>
            <person name="Nascimento L."/>
            <person name="Zutavern T."/>
            <person name="O'Shaughnessy A."/>
            <person name="Dike S."/>
            <person name="Dedhia N."/>
            <person name="Preston R."/>
            <person name="Balija V."/>
            <person name="McCombie W.R."/>
            <person name="Chow T."/>
            <person name="Chen H."/>
            <person name="Chung M."/>
            <person name="Chen C."/>
            <person name="Shaw J."/>
            <person name="Wu H."/>
            <person name="Hsiao K."/>
            <person name="Chao Y."/>
            <person name="Chu M."/>
            <person name="Cheng C."/>
            <person name="Hour A."/>
            <person name="Lee P."/>
            <person name="Lin S."/>
            <person name="Lin Y."/>
            <person name="Liou J."/>
            <person name="Liu S."/>
            <person name="Hsing Y."/>
            <person name="Raghuvanshi S."/>
            <person name="Mohanty A."/>
            <person name="Bharti A.K."/>
            <person name="Gaur A."/>
            <person name="Gupta V."/>
            <person name="Kumar D."/>
            <person name="Ravi V."/>
            <person name="Vij S."/>
            <person name="Kapur A."/>
            <person name="Khurana P."/>
            <person name="Khurana P."/>
            <person name="Khurana J.P."/>
            <person name="Tyagi A.K."/>
            <person name="Gaikwad K."/>
            <person name="Singh A."/>
            <person name="Dalal V."/>
            <person name="Srivastava S."/>
            <person name="Dixit A."/>
            <person name="Pal A.K."/>
            <person name="Ghazi I.A."/>
            <person name="Yadav M."/>
            <person name="Pandit A."/>
            <person name="Bhargava A."/>
            <person name="Sureshbabu K."/>
            <person name="Batra K."/>
            <person name="Sharma T.R."/>
            <person name="Mohapatra T."/>
            <person name="Singh N.K."/>
            <person name="Messing J."/>
            <person name="Nelson A.B."/>
            <person name="Fuks G."/>
            <person name="Kavchok S."/>
            <person name="Keizer G."/>
            <person name="Linton E."/>
            <person name="Llaca V."/>
            <person name="Song R."/>
            <person name="Tanyolac B."/>
            <person name="Young S."/>
            <person name="Ho-Il K."/>
            <person name="Hahn J.H."/>
            <person name="Sangsakoo G."/>
            <person name="Vanavichit A."/>
            <person name="de Mattos Luiz.A.T."/>
            <person name="Zimmer P.D."/>
            <person name="Malone G."/>
            <person name="Dellagostin O."/>
            <person name="de Oliveira A.C."/>
            <person name="Bevan M."/>
            <person name="Bancroft I."/>
            <person name="Minx P."/>
            <person name="Cordum H."/>
            <person name="Wilson R."/>
            <person name="Cheng Z."/>
            <person name="Jin W."/>
            <person name="Jiang J."/>
            <person name="Leong S.A."/>
            <person name="Iwama H."/>
            <person name="Gojobori T."/>
            <person name="Itoh T."/>
            <person name="Niimura Y."/>
            <person name="Fujii Y."/>
            <person name="Habara T."/>
            <person name="Sakai H."/>
            <person name="Sato Y."/>
            <person name="Wilson G."/>
            <person name="Kumar K."/>
            <person name="McCouch S."/>
            <person name="Juretic N."/>
            <person name="Hoen D."/>
            <person name="Wright S."/>
            <person name="Bruskiewich R."/>
            <person name="Bureau T."/>
            <person name="Miyao A."/>
            <person name="Hirochika H."/>
            <person name="Nishikawa T."/>
            <person name="Kadowaki K."/>
            <person name="Sugiura M."/>
            <person name="Burr B."/>
            <person name="Sasaki T."/>
        </authorList>
    </citation>
    <scope>NUCLEOTIDE SEQUENCE [LARGE SCALE GENOMIC DNA]</scope>
    <source>
        <strain evidence="3">cv. Nipponbare</strain>
    </source>
</reference>
<organism evidence="2 3">
    <name type="scientific">Oryza sativa subsp. japonica</name>
    <name type="common">Rice</name>
    <dbReference type="NCBI Taxonomy" id="39947"/>
    <lineage>
        <taxon>Eukaryota</taxon>
        <taxon>Viridiplantae</taxon>
        <taxon>Streptophyta</taxon>
        <taxon>Embryophyta</taxon>
        <taxon>Tracheophyta</taxon>
        <taxon>Spermatophyta</taxon>
        <taxon>Magnoliopsida</taxon>
        <taxon>Liliopsida</taxon>
        <taxon>Poales</taxon>
        <taxon>Poaceae</taxon>
        <taxon>BOP clade</taxon>
        <taxon>Oryzoideae</taxon>
        <taxon>Oryzeae</taxon>
        <taxon>Oryzinae</taxon>
        <taxon>Oryza</taxon>
        <taxon>Oryza sativa</taxon>
    </lineage>
</organism>
<feature type="non-terminal residue" evidence="2">
    <location>
        <position position="1"/>
    </location>
</feature>
<reference evidence="3" key="2">
    <citation type="journal article" date="2008" name="Nucleic Acids Res.">
        <title>The rice annotation project database (RAP-DB): 2008 update.</title>
        <authorList>
            <consortium name="The rice annotation project (RAP)"/>
        </authorList>
    </citation>
    <scope>GENOME REANNOTATION</scope>
    <source>
        <strain evidence="3">cv. Nipponbare</strain>
    </source>
</reference>
<evidence type="ECO:0000256" key="1">
    <source>
        <dbReference type="SAM" id="MobiDB-lite"/>
    </source>
</evidence>
<accession>Q0DC49</accession>
<evidence type="ECO:0000313" key="3">
    <source>
        <dbReference type="Proteomes" id="UP000000763"/>
    </source>
</evidence>
<gene>
    <name evidence="2" type="ordered locus">Os06g0484600</name>
</gene>